<sequence length="215" mass="23805">MHAFDALFVEFETREEGLFDLVVHGISPAAGCRVSFLWSLYMSVKKIFVRDGMSYDTGNYDPGIDCSIDPDTGEELVSMTKQSFRDECDINNIMRKYERTGVLDHTATSVPQYGEYMSPYSYQESLNAIIYAQDQFAALPAELRARFGNDPAELLAFMEDSRNLDEAVKLGLVQKPSSTIPQPLSEEEAKPPTVADTPPAERKTPAKSAASPSAV</sequence>
<name>A0A4P8PKA5_9VIRU</name>
<evidence type="ECO:0000256" key="1">
    <source>
        <dbReference type="SAM" id="MobiDB-lite"/>
    </source>
</evidence>
<dbReference type="Pfam" id="PF09675">
    <property type="entry name" value="Chlamy_scaf"/>
    <property type="match status" value="1"/>
</dbReference>
<reference evidence="2" key="1">
    <citation type="submission" date="2018-12" db="EMBL/GenBank/DDBJ databases">
        <title>Singled stranded DNA viruses identified in blackflies (Austrosimulium ungulatum) sampled in New Zealand.</title>
        <authorList>
            <person name="Kraberger S."/>
            <person name="Fontenele R.S."/>
            <person name="Schmidlin K."/>
            <person name="Walters M."/>
            <person name="Varsani A."/>
        </authorList>
    </citation>
    <scope>NUCLEOTIDE SEQUENCE [LARGE SCALE GENOMIC DNA]</scope>
    <source>
        <strain evidence="2">123</strain>
    </source>
</reference>
<evidence type="ECO:0000313" key="2">
    <source>
        <dbReference type="EMBL" id="QCQ84912.1"/>
    </source>
</evidence>
<dbReference type="InterPro" id="IPR014131">
    <property type="entry name" value="Chlamydia_phage_Vp3"/>
</dbReference>
<accession>A0A4P8PKA5</accession>
<organism evidence="2">
    <name type="scientific">Blackfly microvirus SF02</name>
    <dbReference type="NCBI Taxonomy" id="2576452"/>
    <lineage>
        <taxon>Viruses</taxon>
        <taxon>Monodnaviria</taxon>
        <taxon>Sangervirae</taxon>
        <taxon>Phixviricota</taxon>
        <taxon>Malgrandaviricetes</taxon>
        <taxon>Petitvirales</taxon>
        <taxon>Microviridae</taxon>
        <taxon>Microvirus</taxon>
    </lineage>
</organism>
<dbReference type="EMBL" id="MK249189">
    <property type="protein sequence ID" value="QCQ84912.1"/>
    <property type="molecule type" value="Genomic_DNA"/>
</dbReference>
<proteinExistence type="predicted"/>
<dbReference type="Proteomes" id="UP000324390">
    <property type="component" value="Segment"/>
</dbReference>
<feature type="region of interest" description="Disordered" evidence="1">
    <location>
        <begin position="174"/>
        <end position="215"/>
    </location>
</feature>
<feature type="compositionally biased region" description="Low complexity" evidence="1">
    <location>
        <begin position="206"/>
        <end position="215"/>
    </location>
</feature>
<protein>
    <submittedName>
        <fullName evidence="2">Internal scaffolding protein</fullName>
    </submittedName>
</protein>